<protein>
    <submittedName>
        <fullName evidence="2">Uncharacterized protein</fullName>
    </submittedName>
</protein>
<accession>A0A7S3CZL1</accession>
<dbReference type="EMBL" id="HBIB01005758">
    <property type="protein sequence ID" value="CAE0241321.1"/>
    <property type="molecule type" value="Transcribed_RNA"/>
</dbReference>
<reference evidence="2" key="1">
    <citation type="submission" date="2021-01" db="EMBL/GenBank/DDBJ databases">
        <authorList>
            <person name="Corre E."/>
            <person name="Pelletier E."/>
            <person name="Niang G."/>
            <person name="Scheremetjew M."/>
            <person name="Finn R."/>
            <person name="Kale V."/>
            <person name="Holt S."/>
            <person name="Cochrane G."/>
            <person name="Meng A."/>
            <person name="Brown T."/>
            <person name="Cohen L."/>
        </authorList>
    </citation>
    <scope>NUCLEOTIDE SEQUENCE</scope>
    <source>
        <strain evidence="2">NIES-2562</strain>
    </source>
</reference>
<sequence length="122" mass="14216">MQEGRPTLVLSRCLAPSSHFYLHESKELWFSGAQGRVKRKEEELSSNNSKLTASYGSAVLLFRLSLPMRKWIRYNVIASPRLRLVYPEMWWWQQREHNRKGYATQDSVGNSVHDCSVSKCKV</sequence>
<name>A0A7S3CZL1_9EUKA</name>
<evidence type="ECO:0000313" key="2">
    <source>
        <dbReference type="EMBL" id="CAE0241321.1"/>
    </source>
</evidence>
<evidence type="ECO:0000313" key="1">
    <source>
        <dbReference type="EMBL" id="CAE0241320.1"/>
    </source>
</evidence>
<gene>
    <name evidence="1" type="ORF">PBIL07802_LOCUS3482</name>
    <name evidence="2" type="ORF">PBIL07802_LOCUS3483</name>
</gene>
<proteinExistence type="predicted"/>
<dbReference type="EMBL" id="HBIB01005757">
    <property type="protein sequence ID" value="CAE0241320.1"/>
    <property type="molecule type" value="Transcribed_RNA"/>
</dbReference>
<dbReference type="AlphaFoldDB" id="A0A7S3CZL1"/>
<organism evidence="2">
    <name type="scientific">Palpitomonas bilix</name>
    <dbReference type="NCBI Taxonomy" id="652834"/>
    <lineage>
        <taxon>Eukaryota</taxon>
        <taxon>Eukaryota incertae sedis</taxon>
    </lineage>
</organism>